<dbReference type="Pfam" id="PF13639">
    <property type="entry name" value="zf-RING_2"/>
    <property type="match status" value="1"/>
</dbReference>
<dbReference type="PANTHER" id="PTHR45969">
    <property type="entry name" value="RING ZINC FINGER PROTEIN-RELATED"/>
    <property type="match status" value="1"/>
</dbReference>
<proteinExistence type="predicted"/>
<feature type="region of interest" description="Disordered" evidence="5">
    <location>
        <begin position="273"/>
        <end position="303"/>
    </location>
</feature>
<dbReference type="InterPro" id="IPR001841">
    <property type="entry name" value="Znf_RING"/>
</dbReference>
<keyword evidence="2 4" id="KW-0863">Zinc-finger</keyword>
<dbReference type="EMBL" id="KZ678137">
    <property type="protein sequence ID" value="PSN65091.1"/>
    <property type="molecule type" value="Genomic_DNA"/>
</dbReference>
<name>A0A2T2NI33_CORCC</name>
<sequence>MFSPQSRIVFDFEDCEDGEEEDVFYALTNTLRDLELSGRLIRPQSHFHRPRDYSPDAYSTDNGNYFPQECRRYSPGAYSPDDSNYFRWDHRISQDSPGLSPRAYSPQQIRHFSQGDDPFSREEEDIQRAVTLSMDELYDSENYPTANGGSSRQGNRNVSPRPRVPVSSAGPESLPSFLSRPRQSVPLPAPEPRRDLSSHPREAVPLRVSQPRRGMFMRAVNGLNFFSRRRRGRSSRTDMSPPDGLSESQAQGIFEDIADAEDWPADWQSVLFAQPHDSGTPPRGRSPPSSHGMHGSSPPSSYVMNGYGRHSMFGRSPSFHENFEPVTMRVTDARPDRHHIRRLFSLGRGTRRQGIRVPHDGSVFGPPPQQGNGSGPAQDICPVLAQVLNPIENPPAEETCCICMEPSSSSPQPRDRYVEIPCTHRFHSSCLNQWWTSYNQNSRNCPHCRAPITDAPIPDSDPNLPRTIW</sequence>
<dbReference type="InterPro" id="IPR013083">
    <property type="entry name" value="Znf_RING/FYVE/PHD"/>
</dbReference>
<evidence type="ECO:0000256" key="5">
    <source>
        <dbReference type="SAM" id="MobiDB-lite"/>
    </source>
</evidence>
<feature type="region of interest" description="Disordered" evidence="5">
    <location>
        <begin position="135"/>
        <end position="210"/>
    </location>
</feature>
<evidence type="ECO:0000259" key="6">
    <source>
        <dbReference type="PROSITE" id="PS50089"/>
    </source>
</evidence>
<evidence type="ECO:0000313" key="8">
    <source>
        <dbReference type="Proteomes" id="UP000240883"/>
    </source>
</evidence>
<accession>A0A2T2NI33</accession>
<protein>
    <recommendedName>
        <fullName evidence="6">RING-type domain-containing protein</fullName>
    </recommendedName>
</protein>
<evidence type="ECO:0000256" key="2">
    <source>
        <dbReference type="ARBA" id="ARBA00022771"/>
    </source>
</evidence>
<dbReference type="PROSITE" id="PS50089">
    <property type="entry name" value="ZF_RING_2"/>
    <property type="match status" value="1"/>
</dbReference>
<feature type="compositionally biased region" description="Polar residues" evidence="5">
    <location>
        <begin position="142"/>
        <end position="158"/>
    </location>
</feature>
<feature type="domain" description="RING-type" evidence="6">
    <location>
        <begin position="400"/>
        <end position="449"/>
    </location>
</feature>
<dbReference type="OrthoDB" id="8062037at2759"/>
<dbReference type="Gene3D" id="3.30.40.10">
    <property type="entry name" value="Zinc/RING finger domain, C3HC4 (zinc finger)"/>
    <property type="match status" value="1"/>
</dbReference>
<dbReference type="AlphaFoldDB" id="A0A2T2NI33"/>
<organism evidence="7 8">
    <name type="scientific">Corynespora cassiicola Philippines</name>
    <dbReference type="NCBI Taxonomy" id="1448308"/>
    <lineage>
        <taxon>Eukaryota</taxon>
        <taxon>Fungi</taxon>
        <taxon>Dikarya</taxon>
        <taxon>Ascomycota</taxon>
        <taxon>Pezizomycotina</taxon>
        <taxon>Dothideomycetes</taxon>
        <taxon>Pleosporomycetidae</taxon>
        <taxon>Pleosporales</taxon>
        <taxon>Corynesporascaceae</taxon>
        <taxon>Corynespora</taxon>
    </lineage>
</organism>
<gene>
    <name evidence="7" type="ORF">BS50DRAFT_589534</name>
</gene>
<dbReference type="GO" id="GO:0016567">
    <property type="term" value="P:protein ubiquitination"/>
    <property type="evidence" value="ECO:0007669"/>
    <property type="project" value="TreeGrafter"/>
</dbReference>
<dbReference type="SMART" id="SM00184">
    <property type="entry name" value="RING"/>
    <property type="match status" value="1"/>
</dbReference>
<feature type="compositionally biased region" description="Basic and acidic residues" evidence="5">
    <location>
        <begin position="191"/>
        <end position="204"/>
    </location>
</feature>
<feature type="compositionally biased region" description="Low complexity" evidence="5">
    <location>
        <begin position="278"/>
        <end position="301"/>
    </location>
</feature>
<keyword evidence="3" id="KW-0862">Zinc</keyword>
<dbReference type="Proteomes" id="UP000240883">
    <property type="component" value="Unassembled WGS sequence"/>
</dbReference>
<dbReference type="PANTHER" id="PTHR45969:SF69">
    <property type="entry name" value="FINGER DOMAIN PROTEIN, PUTATIVE (AFU_ORTHOLOGUE AFUA_3G12190)-RELATED"/>
    <property type="match status" value="1"/>
</dbReference>
<keyword evidence="1" id="KW-0479">Metal-binding</keyword>
<evidence type="ECO:0000256" key="1">
    <source>
        <dbReference type="ARBA" id="ARBA00022723"/>
    </source>
</evidence>
<evidence type="ECO:0000256" key="4">
    <source>
        <dbReference type="PROSITE-ProRule" id="PRU00175"/>
    </source>
</evidence>
<dbReference type="STRING" id="1448308.A0A2T2NI33"/>
<feature type="region of interest" description="Disordered" evidence="5">
    <location>
        <begin position="227"/>
        <end position="247"/>
    </location>
</feature>
<evidence type="ECO:0000313" key="7">
    <source>
        <dbReference type="EMBL" id="PSN65091.1"/>
    </source>
</evidence>
<keyword evidence="8" id="KW-1185">Reference proteome</keyword>
<dbReference type="SUPFAM" id="SSF57850">
    <property type="entry name" value="RING/U-box"/>
    <property type="match status" value="1"/>
</dbReference>
<reference evidence="7 8" key="1">
    <citation type="journal article" date="2018" name="Front. Microbiol.">
        <title>Genome-Wide Analysis of Corynespora cassiicola Leaf Fall Disease Putative Effectors.</title>
        <authorList>
            <person name="Lopez D."/>
            <person name="Ribeiro S."/>
            <person name="Label P."/>
            <person name="Fumanal B."/>
            <person name="Venisse J.S."/>
            <person name="Kohler A."/>
            <person name="de Oliveira R.R."/>
            <person name="Labutti K."/>
            <person name="Lipzen A."/>
            <person name="Lail K."/>
            <person name="Bauer D."/>
            <person name="Ohm R.A."/>
            <person name="Barry K.W."/>
            <person name="Spatafora J."/>
            <person name="Grigoriev I.V."/>
            <person name="Martin F.M."/>
            <person name="Pujade-Renaud V."/>
        </authorList>
    </citation>
    <scope>NUCLEOTIDE SEQUENCE [LARGE SCALE GENOMIC DNA]</scope>
    <source>
        <strain evidence="7 8">Philippines</strain>
    </source>
</reference>
<dbReference type="GO" id="GO:0061630">
    <property type="term" value="F:ubiquitin protein ligase activity"/>
    <property type="evidence" value="ECO:0007669"/>
    <property type="project" value="TreeGrafter"/>
</dbReference>
<evidence type="ECO:0000256" key="3">
    <source>
        <dbReference type="ARBA" id="ARBA00022833"/>
    </source>
</evidence>
<dbReference type="GO" id="GO:0008270">
    <property type="term" value="F:zinc ion binding"/>
    <property type="evidence" value="ECO:0007669"/>
    <property type="project" value="UniProtKB-KW"/>
</dbReference>